<dbReference type="KEGG" id="cate:C2869_14255"/>
<dbReference type="EMBL" id="CP026604">
    <property type="protein sequence ID" value="AWB67530.1"/>
    <property type="molecule type" value="Genomic_DNA"/>
</dbReference>
<proteinExistence type="predicted"/>
<gene>
    <name evidence="1" type="ORF">C2869_14255</name>
</gene>
<evidence type="ECO:0000313" key="1">
    <source>
        <dbReference type="EMBL" id="AWB67530.1"/>
    </source>
</evidence>
<reference evidence="1 2" key="1">
    <citation type="submission" date="2018-01" db="EMBL/GenBank/DDBJ databases">
        <title>Genome sequence of a Cantenovulum-like bacteria.</title>
        <authorList>
            <person name="Tan W.R."/>
            <person name="Lau N.-S."/>
            <person name="Go F."/>
            <person name="Amirul A.-A.A."/>
        </authorList>
    </citation>
    <scope>NUCLEOTIDE SEQUENCE [LARGE SCALE GENOMIC DNA]</scope>
    <source>
        <strain evidence="1 2">CCB-QB4</strain>
    </source>
</reference>
<accession>A0A2S0VTW2</accession>
<organism evidence="1 2">
    <name type="scientific">Saccharobesus litoralis</name>
    <dbReference type="NCBI Taxonomy" id="2172099"/>
    <lineage>
        <taxon>Bacteria</taxon>
        <taxon>Pseudomonadati</taxon>
        <taxon>Pseudomonadota</taxon>
        <taxon>Gammaproteobacteria</taxon>
        <taxon>Alteromonadales</taxon>
        <taxon>Alteromonadaceae</taxon>
        <taxon>Saccharobesus</taxon>
    </lineage>
</organism>
<dbReference type="Proteomes" id="UP000244441">
    <property type="component" value="Chromosome"/>
</dbReference>
<keyword evidence="2" id="KW-1185">Reference proteome</keyword>
<dbReference type="AlphaFoldDB" id="A0A2S0VTW2"/>
<name>A0A2S0VTW2_9ALTE</name>
<evidence type="ECO:0000313" key="2">
    <source>
        <dbReference type="Proteomes" id="UP000244441"/>
    </source>
</evidence>
<protein>
    <recommendedName>
        <fullName evidence="3">Ribbon-helix-helix protein, copG family</fullName>
    </recommendedName>
</protein>
<evidence type="ECO:0008006" key="3">
    <source>
        <dbReference type="Google" id="ProtNLM"/>
    </source>
</evidence>
<sequence length="107" mass="11922">MVSVDSFIDDATLYAQGLVNQVEHADNNRALVEGKPKSPARRIRRFSACTFTLDKAAREGIAKLADELGFNKSQLIREMTRYLQANHTRQLELLLTTSNASKNLNSG</sequence>